<dbReference type="InterPro" id="IPR029063">
    <property type="entry name" value="SAM-dependent_MTases_sf"/>
</dbReference>
<dbReference type="AlphaFoldDB" id="A0A5D0R7E4"/>
<gene>
    <name evidence="2" type="ORF">ES674_09915</name>
</gene>
<dbReference type="NCBIfam" id="TIGR01444">
    <property type="entry name" value="fkbM_fam"/>
    <property type="match status" value="1"/>
</dbReference>
<dbReference type="OrthoDB" id="9812600at2"/>
<feature type="domain" description="Methyltransferase FkbM" evidence="1">
    <location>
        <begin position="61"/>
        <end position="226"/>
    </location>
</feature>
<keyword evidence="2" id="KW-0489">Methyltransferase</keyword>
<dbReference type="InterPro" id="IPR006342">
    <property type="entry name" value="FkbM_mtfrase"/>
</dbReference>
<dbReference type="EMBL" id="VSKK01000002">
    <property type="protein sequence ID" value="TYB77009.1"/>
    <property type="molecule type" value="Genomic_DNA"/>
</dbReference>
<evidence type="ECO:0000259" key="1">
    <source>
        <dbReference type="Pfam" id="PF05050"/>
    </source>
</evidence>
<reference evidence="2 3" key="1">
    <citation type="submission" date="2019-08" db="EMBL/GenBank/DDBJ databases">
        <title>Genomes of Antarctic Bizionia species.</title>
        <authorList>
            <person name="Bowman J.P."/>
        </authorList>
    </citation>
    <scope>NUCLEOTIDE SEQUENCE [LARGE SCALE GENOMIC DNA]</scope>
    <source>
        <strain evidence="2 3">ADA-4</strain>
    </source>
</reference>
<protein>
    <submittedName>
        <fullName evidence="2">FkbM family methyltransferase</fullName>
    </submittedName>
</protein>
<dbReference type="PANTHER" id="PTHR34203:SF15">
    <property type="entry name" value="SLL1173 PROTEIN"/>
    <property type="match status" value="1"/>
</dbReference>
<dbReference type="SUPFAM" id="SSF53335">
    <property type="entry name" value="S-adenosyl-L-methionine-dependent methyltransferases"/>
    <property type="match status" value="1"/>
</dbReference>
<evidence type="ECO:0000313" key="2">
    <source>
        <dbReference type="EMBL" id="TYB77009.1"/>
    </source>
</evidence>
<organism evidence="2 3">
    <name type="scientific">Bizionia myxarmorum</name>
    <dbReference type="NCBI Taxonomy" id="291186"/>
    <lineage>
        <taxon>Bacteria</taxon>
        <taxon>Pseudomonadati</taxon>
        <taxon>Bacteroidota</taxon>
        <taxon>Flavobacteriia</taxon>
        <taxon>Flavobacteriales</taxon>
        <taxon>Flavobacteriaceae</taxon>
        <taxon>Bizionia</taxon>
    </lineage>
</organism>
<dbReference type="Pfam" id="PF05050">
    <property type="entry name" value="Methyltransf_21"/>
    <property type="match status" value="1"/>
</dbReference>
<comment type="caution">
    <text evidence="2">The sequence shown here is derived from an EMBL/GenBank/DDBJ whole genome shotgun (WGS) entry which is preliminary data.</text>
</comment>
<dbReference type="GO" id="GO:0032259">
    <property type="term" value="P:methylation"/>
    <property type="evidence" value="ECO:0007669"/>
    <property type="project" value="UniProtKB-KW"/>
</dbReference>
<dbReference type="GO" id="GO:0008168">
    <property type="term" value="F:methyltransferase activity"/>
    <property type="evidence" value="ECO:0007669"/>
    <property type="project" value="UniProtKB-KW"/>
</dbReference>
<accession>A0A5D0R7E4</accession>
<evidence type="ECO:0000313" key="3">
    <source>
        <dbReference type="Proteomes" id="UP000323720"/>
    </source>
</evidence>
<dbReference type="Gene3D" id="3.40.50.150">
    <property type="entry name" value="Vaccinia Virus protein VP39"/>
    <property type="match status" value="1"/>
</dbReference>
<sequence>MQIKKIIKSLSYRIKNQEQHFTSSLLCGVPLKLLAGTIREKVDQDDAWWFYLAKHHAVIFDIGCNIGYTALLALIQDPRRPIVLVDPNPKALQKSAMNIIQNNLGSRVQYLSAFVGDKLDETVKFYTVGAGAAGSMYASHAETASAMNSFIDVNTLTLDYIYEFYGMKPDLVKIDVEGAEILVMKSAKKLTAETQCTYFVEMHTVENLGMEAAGQYMLNWCTEMNYNAWYLKTGELLTHAATIRNRGKCHLLLLPKSKEYPDYLVNIKQNAPLPNSI</sequence>
<dbReference type="InterPro" id="IPR052514">
    <property type="entry name" value="SAM-dependent_MTase"/>
</dbReference>
<dbReference type="RefSeq" id="WP_148403887.1">
    <property type="nucleotide sequence ID" value="NZ_VSKK01000002.1"/>
</dbReference>
<dbReference type="Proteomes" id="UP000323720">
    <property type="component" value="Unassembled WGS sequence"/>
</dbReference>
<proteinExistence type="predicted"/>
<dbReference type="PANTHER" id="PTHR34203">
    <property type="entry name" value="METHYLTRANSFERASE, FKBM FAMILY PROTEIN"/>
    <property type="match status" value="1"/>
</dbReference>
<name>A0A5D0R7E4_9FLAO</name>
<keyword evidence="2" id="KW-0808">Transferase</keyword>
<keyword evidence="3" id="KW-1185">Reference proteome</keyword>